<name>A0ACC0IGQ2_9ERIC</name>
<dbReference type="Proteomes" id="UP001060215">
    <property type="component" value="Chromosome 3"/>
</dbReference>
<evidence type="ECO:0000313" key="2">
    <source>
        <dbReference type="Proteomes" id="UP001060215"/>
    </source>
</evidence>
<accession>A0ACC0IGQ2</accession>
<organism evidence="1 2">
    <name type="scientific">Camellia lanceoleosa</name>
    <dbReference type="NCBI Taxonomy" id="1840588"/>
    <lineage>
        <taxon>Eukaryota</taxon>
        <taxon>Viridiplantae</taxon>
        <taxon>Streptophyta</taxon>
        <taxon>Embryophyta</taxon>
        <taxon>Tracheophyta</taxon>
        <taxon>Spermatophyta</taxon>
        <taxon>Magnoliopsida</taxon>
        <taxon>eudicotyledons</taxon>
        <taxon>Gunneridae</taxon>
        <taxon>Pentapetalae</taxon>
        <taxon>asterids</taxon>
        <taxon>Ericales</taxon>
        <taxon>Theaceae</taxon>
        <taxon>Camellia</taxon>
    </lineage>
</organism>
<dbReference type="EMBL" id="CM045760">
    <property type="protein sequence ID" value="KAI8024944.1"/>
    <property type="molecule type" value="Genomic_DNA"/>
</dbReference>
<proteinExistence type="predicted"/>
<protein>
    <submittedName>
        <fullName evidence="1">Mediator of RNA polymerase II transcription subunit 37a</fullName>
    </submittedName>
</protein>
<keyword evidence="2" id="KW-1185">Reference proteome</keyword>
<sequence length="665" mass="73740">MGFKSMGFKNKALVLLLLFFSEFLLGLAIAAEESPKLGTVIGIDLGTTYSCVGVYRNGHVEIIANDQGNRITPSWVAFTDTERLIGEAAKNQAALNPERTIFDVKRLIGRKFDDPEVQKDMKLLPYKIVNKEGKPYIQVKIKDGEVKMFSPEEISAMILGKMKETSESFLGKKIKDAVITVPAYFNDAQRQATKDAGTIAGLNVARIINEPTAAAIAYGLDKKGGEKNILVYDLGGGTFDVSILTIDNGVFEVLSTSGDTHLGGEDFDHRVMDYFIKLIKKKYKKDISKDNKALGKLRRECERAKRALSSQHQVRVDIESLVDGIDFSEPLTRARFEELNMDLFKKTMGPVKKALEDAGLKKSDVNEIVLVGGSTRIPKVQQLLKDFFDGKEPCKGVNPDEAVAYGAAVQGGILSGEGGEETKDLLLLDVAPLSLGIETVGGVMTKLIPRNTVIPTKKSQVFTTYQDQQSTVSIKVYEGERSLTKDCRELGKFDLSGIPPAPRGVPQIEVTFEVDANGILHVTAEDKAAKNKQTITITNEKGRLSQEEIDRMVKEAEEFAEEDNKVKERIDSRNKLETYIYNMKSNINDKDKLADKIDSDDKEKIESTLKEALEWLDDNQNAEKDEFEEKMKELEAVCNPVIKQVYEKSGGSSTDSEDDESNDEL</sequence>
<evidence type="ECO:0000313" key="1">
    <source>
        <dbReference type="EMBL" id="KAI8024944.1"/>
    </source>
</evidence>
<comment type="caution">
    <text evidence="1">The sequence shown here is derived from an EMBL/GenBank/DDBJ whole genome shotgun (WGS) entry which is preliminary data.</text>
</comment>
<reference evidence="1 2" key="1">
    <citation type="journal article" date="2022" name="Plant J.">
        <title>Chromosome-level genome of Camellia lanceoleosa provides a valuable resource for understanding genome evolution and self-incompatibility.</title>
        <authorList>
            <person name="Gong W."/>
            <person name="Xiao S."/>
            <person name="Wang L."/>
            <person name="Liao Z."/>
            <person name="Chang Y."/>
            <person name="Mo W."/>
            <person name="Hu G."/>
            <person name="Li W."/>
            <person name="Zhao G."/>
            <person name="Zhu H."/>
            <person name="Hu X."/>
            <person name="Ji K."/>
            <person name="Xiang X."/>
            <person name="Song Q."/>
            <person name="Yuan D."/>
            <person name="Jin S."/>
            <person name="Zhang L."/>
        </authorList>
    </citation>
    <scope>NUCLEOTIDE SEQUENCE [LARGE SCALE GENOMIC DNA]</scope>
    <source>
        <strain evidence="1">SQ_2022a</strain>
    </source>
</reference>
<gene>
    <name evidence="1" type="ORF">LOK49_LG02G02177</name>
</gene>